<dbReference type="SUPFAM" id="SSF144083">
    <property type="entry name" value="Magnesium transport protein CorA, transmembrane region"/>
    <property type="match status" value="1"/>
</dbReference>
<feature type="transmembrane region" description="Helical" evidence="5">
    <location>
        <begin position="369"/>
        <end position="392"/>
    </location>
</feature>
<accession>A0A1L9U3D7</accession>
<evidence type="ECO:0000256" key="4">
    <source>
        <dbReference type="ARBA" id="ARBA00023136"/>
    </source>
</evidence>
<feature type="transmembrane region" description="Helical" evidence="5">
    <location>
        <begin position="334"/>
        <end position="357"/>
    </location>
</feature>
<sequence length="410" mass="47350">MFRTFETSTKIIEKAGWRIPTPLQIQELDVKAAEAFIKRPPMRDKRNNWEGGCLRLLMVQPEKGSMDEARKRIIQTAVRSKWIPTEFVRLLDNGKPGCSLLTTTEHSSFILQMPNVGHGTLTLVLSGLPVGRANGYSQKEIDWVCIILSHRGLDLELLLSRDPFPTDYGLLPPDFMILPVSFLRWQVEAVVEELETLTRNVTGEEAKLHWASQLLDLDAVRRRIFELGEVHLTLRRRWLFNQDLAANLLRYFEFLEGTNSAYESKPSYSEILRRRVQMDEHVCKCMAYELQVIPLKIESQRNMIDSRFNMMIAQSSAECAEEVRRDSASMKTMATMTLIFLPATTISSIFSMGFFNWQSSDAAVVASKYIWLYLAVAVPLTVVVLVFWVVWYKWSQRRYEARSCQKFDKC</sequence>
<evidence type="ECO:0000256" key="1">
    <source>
        <dbReference type="ARBA" id="ARBA00004141"/>
    </source>
</evidence>
<gene>
    <name evidence="6" type="ORF">ASPBRDRAFT_427684</name>
</gene>
<evidence type="ECO:0000313" key="6">
    <source>
        <dbReference type="EMBL" id="OJJ66196.1"/>
    </source>
</evidence>
<protein>
    <submittedName>
        <fullName evidence="6">Uncharacterized protein</fullName>
    </submittedName>
</protein>
<dbReference type="VEuPathDB" id="FungiDB:ASPBRDRAFT_427684"/>
<proteinExistence type="predicted"/>
<evidence type="ECO:0000313" key="7">
    <source>
        <dbReference type="Proteomes" id="UP000184499"/>
    </source>
</evidence>
<dbReference type="OMA" id="SIMIAKN"/>
<keyword evidence="2 5" id="KW-0812">Transmembrane</keyword>
<dbReference type="InterPro" id="IPR045863">
    <property type="entry name" value="CorA_TM1_TM2"/>
</dbReference>
<evidence type="ECO:0000256" key="2">
    <source>
        <dbReference type="ARBA" id="ARBA00022692"/>
    </source>
</evidence>
<dbReference type="Proteomes" id="UP000184499">
    <property type="component" value="Unassembled WGS sequence"/>
</dbReference>
<evidence type="ECO:0000256" key="5">
    <source>
        <dbReference type="SAM" id="Phobius"/>
    </source>
</evidence>
<evidence type="ECO:0000256" key="3">
    <source>
        <dbReference type="ARBA" id="ARBA00022989"/>
    </source>
</evidence>
<keyword evidence="4 5" id="KW-0472">Membrane</keyword>
<comment type="subcellular location">
    <subcellularLocation>
        <location evidence="1">Membrane</location>
        <topology evidence="1">Multi-pass membrane protein</topology>
    </subcellularLocation>
</comment>
<dbReference type="RefSeq" id="XP_067473446.1">
    <property type="nucleotide sequence ID" value="XM_067624867.1"/>
</dbReference>
<name>A0A1L9U3D7_ASPBC</name>
<dbReference type="STRING" id="767769.A0A1L9U3D7"/>
<keyword evidence="7" id="KW-1185">Reference proteome</keyword>
<dbReference type="GO" id="GO:0016020">
    <property type="term" value="C:membrane"/>
    <property type="evidence" value="ECO:0007669"/>
    <property type="project" value="UniProtKB-SubCell"/>
</dbReference>
<organism evidence="6 7">
    <name type="scientific">Aspergillus brasiliensis (strain CBS 101740 / IMI 381727 / IBT 21946)</name>
    <dbReference type="NCBI Taxonomy" id="767769"/>
    <lineage>
        <taxon>Eukaryota</taxon>
        <taxon>Fungi</taxon>
        <taxon>Dikarya</taxon>
        <taxon>Ascomycota</taxon>
        <taxon>Pezizomycotina</taxon>
        <taxon>Eurotiomycetes</taxon>
        <taxon>Eurotiomycetidae</taxon>
        <taxon>Eurotiales</taxon>
        <taxon>Aspergillaceae</taxon>
        <taxon>Aspergillus</taxon>
        <taxon>Aspergillus subgen. Circumdati</taxon>
    </lineage>
</organism>
<dbReference type="EMBL" id="KV878700">
    <property type="protein sequence ID" value="OJJ66196.1"/>
    <property type="molecule type" value="Genomic_DNA"/>
</dbReference>
<dbReference type="GeneID" id="93577355"/>
<dbReference type="OrthoDB" id="2830640at2759"/>
<dbReference type="Gene3D" id="1.20.58.340">
    <property type="entry name" value="Magnesium transport protein CorA, transmembrane region"/>
    <property type="match status" value="1"/>
</dbReference>
<reference evidence="7" key="1">
    <citation type="journal article" date="2017" name="Genome Biol.">
        <title>Comparative genomics reveals high biological diversity and specific adaptations in the industrially and medically important fungal genus Aspergillus.</title>
        <authorList>
            <person name="de Vries R.P."/>
            <person name="Riley R."/>
            <person name="Wiebenga A."/>
            <person name="Aguilar-Osorio G."/>
            <person name="Amillis S."/>
            <person name="Uchima C.A."/>
            <person name="Anderluh G."/>
            <person name="Asadollahi M."/>
            <person name="Askin M."/>
            <person name="Barry K."/>
            <person name="Battaglia E."/>
            <person name="Bayram O."/>
            <person name="Benocci T."/>
            <person name="Braus-Stromeyer S.A."/>
            <person name="Caldana C."/>
            <person name="Canovas D."/>
            <person name="Cerqueira G.C."/>
            <person name="Chen F."/>
            <person name="Chen W."/>
            <person name="Choi C."/>
            <person name="Clum A."/>
            <person name="Dos Santos R.A."/>
            <person name="Damasio A.R."/>
            <person name="Diallinas G."/>
            <person name="Emri T."/>
            <person name="Fekete E."/>
            <person name="Flipphi M."/>
            <person name="Freyberg S."/>
            <person name="Gallo A."/>
            <person name="Gournas C."/>
            <person name="Habgood R."/>
            <person name="Hainaut M."/>
            <person name="Harispe M.L."/>
            <person name="Henrissat B."/>
            <person name="Hilden K.S."/>
            <person name="Hope R."/>
            <person name="Hossain A."/>
            <person name="Karabika E."/>
            <person name="Karaffa L."/>
            <person name="Karanyi Z."/>
            <person name="Krasevec N."/>
            <person name="Kuo A."/>
            <person name="Kusch H."/>
            <person name="LaButti K."/>
            <person name="Lagendijk E.L."/>
            <person name="Lapidus A."/>
            <person name="Levasseur A."/>
            <person name="Lindquist E."/>
            <person name="Lipzen A."/>
            <person name="Logrieco A.F."/>
            <person name="MacCabe A."/>
            <person name="Maekelae M.R."/>
            <person name="Malavazi I."/>
            <person name="Melin P."/>
            <person name="Meyer V."/>
            <person name="Mielnichuk N."/>
            <person name="Miskei M."/>
            <person name="Molnar A.P."/>
            <person name="Mule G."/>
            <person name="Ngan C.Y."/>
            <person name="Orejas M."/>
            <person name="Orosz E."/>
            <person name="Ouedraogo J.P."/>
            <person name="Overkamp K.M."/>
            <person name="Park H.-S."/>
            <person name="Perrone G."/>
            <person name="Piumi F."/>
            <person name="Punt P.J."/>
            <person name="Ram A.F."/>
            <person name="Ramon A."/>
            <person name="Rauscher S."/>
            <person name="Record E."/>
            <person name="Riano-Pachon D.M."/>
            <person name="Robert V."/>
            <person name="Roehrig J."/>
            <person name="Ruller R."/>
            <person name="Salamov A."/>
            <person name="Salih N.S."/>
            <person name="Samson R.A."/>
            <person name="Sandor E."/>
            <person name="Sanguinetti M."/>
            <person name="Schuetze T."/>
            <person name="Sepcic K."/>
            <person name="Shelest E."/>
            <person name="Sherlock G."/>
            <person name="Sophianopoulou V."/>
            <person name="Squina F.M."/>
            <person name="Sun H."/>
            <person name="Susca A."/>
            <person name="Todd R.B."/>
            <person name="Tsang A."/>
            <person name="Unkles S.E."/>
            <person name="van de Wiele N."/>
            <person name="van Rossen-Uffink D."/>
            <person name="Oliveira J.V."/>
            <person name="Vesth T.C."/>
            <person name="Visser J."/>
            <person name="Yu J.-H."/>
            <person name="Zhou M."/>
            <person name="Andersen M.R."/>
            <person name="Archer D.B."/>
            <person name="Baker S.E."/>
            <person name="Benoit I."/>
            <person name="Brakhage A.A."/>
            <person name="Braus G.H."/>
            <person name="Fischer R."/>
            <person name="Frisvad J.C."/>
            <person name="Goldman G.H."/>
            <person name="Houbraken J."/>
            <person name="Oakley B."/>
            <person name="Pocsi I."/>
            <person name="Scazzocchio C."/>
            <person name="Seiboth B."/>
            <person name="vanKuyk P.A."/>
            <person name="Wortman J."/>
            <person name="Dyer P.S."/>
            <person name="Grigoriev I.V."/>
        </authorList>
    </citation>
    <scope>NUCLEOTIDE SEQUENCE [LARGE SCALE GENOMIC DNA]</scope>
    <source>
        <strain evidence="7">CBS 101740 / IMI 381727 / IBT 21946</strain>
    </source>
</reference>
<dbReference type="AlphaFoldDB" id="A0A1L9U3D7"/>
<keyword evidence="3 5" id="KW-1133">Transmembrane helix</keyword>